<evidence type="ECO:0000313" key="1">
    <source>
        <dbReference type="EMBL" id="QJA96573.1"/>
    </source>
</evidence>
<proteinExistence type="predicted"/>
<name>A0A6M3LPM2_9ZZZZ</name>
<protein>
    <submittedName>
        <fullName evidence="1">Uncharacterized protein</fullName>
    </submittedName>
</protein>
<accession>A0A6M3LPM2</accession>
<dbReference type="AlphaFoldDB" id="A0A6M3LPM2"/>
<gene>
    <name evidence="1" type="ORF">MM415B07986_0005</name>
</gene>
<organism evidence="1">
    <name type="scientific">viral metagenome</name>
    <dbReference type="NCBI Taxonomy" id="1070528"/>
    <lineage>
        <taxon>unclassified sequences</taxon>
        <taxon>metagenomes</taxon>
        <taxon>organismal metagenomes</taxon>
    </lineage>
</organism>
<dbReference type="EMBL" id="MT143413">
    <property type="protein sequence ID" value="QJA96573.1"/>
    <property type="molecule type" value="Genomic_DNA"/>
</dbReference>
<reference evidence="1" key="1">
    <citation type="submission" date="2020-03" db="EMBL/GenBank/DDBJ databases">
        <title>The deep terrestrial virosphere.</title>
        <authorList>
            <person name="Holmfeldt K."/>
            <person name="Nilsson E."/>
            <person name="Simone D."/>
            <person name="Lopez-Fernandez M."/>
            <person name="Wu X."/>
            <person name="de Brujin I."/>
            <person name="Lundin D."/>
            <person name="Andersson A."/>
            <person name="Bertilsson S."/>
            <person name="Dopson M."/>
        </authorList>
    </citation>
    <scope>NUCLEOTIDE SEQUENCE</scope>
    <source>
        <strain evidence="1">MM415B07986</strain>
    </source>
</reference>
<sequence length="410" mass="47336">MNEQEWIEFHAKEGINKNLLKWFLAYAKSGNLDYQTIDISSEIDTTLTYHEQKAILKAKFPISNIELIAKDQASKIQIEHEEQQANLFYLEHLKQEQETLLTTISNDKEQKTEQYFFIAKHYVKSVIEGHTNCAILYSQAGGLGKTHLVLSTLNEQQKKLNQEYVLTTGYTTPLEFYNQVYKNKDKLIICDDVEGLFTNVKGLALIKQMTWGTAEGGKKGRVVEYETTSKMRTAPEKFEFTGRLIFCLNHLPFKNPALQPVLSRVLLCRLEFSYATKKQILLEIAKSPYKDLSIEERNNIVETIFKHSDETTIEFNLRTLIKAYDLYLYSQKSLPIFEILAKELLTKDDDLTLIKQLMSSDHPVSYQITEYKNQTGKSRASFFRSKKKIEQSLKVSNLIDVGSETFKGEV</sequence>